<dbReference type="SMART" id="SM00448">
    <property type="entry name" value="REC"/>
    <property type="match status" value="1"/>
</dbReference>
<dbReference type="SMART" id="SM00342">
    <property type="entry name" value="HTH_ARAC"/>
    <property type="match status" value="1"/>
</dbReference>
<dbReference type="AlphaFoldDB" id="A0A6C2UKU9"/>
<organism evidence="8 9">
    <name type="scientific">Pontiella sulfatireligans</name>
    <dbReference type="NCBI Taxonomy" id="2750658"/>
    <lineage>
        <taxon>Bacteria</taxon>
        <taxon>Pseudomonadati</taxon>
        <taxon>Kiritimatiellota</taxon>
        <taxon>Kiritimatiellia</taxon>
        <taxon>Kiritimatiellales</taxon>
        <taxon>Pontiellaceae</taxon>
        <taxon>Pontiella</taxon>
    </lineage>
</organism>
<dbReference type="InterPro" id="IPR020449">
    <property type="entry name" value="Tscrpt_reg_AraC-type_HTH"/>
</dbReference>
<dbReference type="Pfam" id="PF00072">
    <property type="entry name" value="Response_reg"/>
    <property type="match status" value="1"/>
</dbReference>
<dbReference type="InterPro" id="IPR018060">
    <property type="entry name" value="HTH_AraC"/>
</dbReference>
<keyword evidence="1 5" id="KW-0597">Phosphoprotein</keyword>
<gene>
    <name evidence="8" type="primary">tmoS_2</name>
    <name evidence="8" type="ORF">SCARR_02927</name>
</gene>
<dbReference type="GO" id="GO:0000155">
    <property type="term" value="F:phosphorelay sensor kinase activity"/>
    <property type="evidence" value="ECO:0007669"/>
    <property type="project" value="TreeGrafter"/>
</dbReference>
<protein>
    <submittedName>
        <fullName evidence="8">Sensor histidine kinase TmoS</fullName>
    </submittedName>
</protein>
<dbReference type="InterPro" id="IPR018062">
    <property type="entry name" value="HTH_AraC-typ_CS"/>
</dbReference>
<dbReference type="Proteomes" id="UP000346198">
    <property type="component" value="Unassembled WGS sequence"/>
</dbReference>
<keyword evidence="8" id="KW-0418">Kinase</keyword>
<evidence type="ECO:0000256" key="1">
    <source>
        <dbReference type="ARBA" id="ARBA00022553"/>
    </source>
</evidence>
<evidence type="ECO:0000313" key="8">
    <source>
        <dbReference type="EMBL" id="VGO20860.1"/>
    </source>
</evidence>
<evidence type="ECO:0000256" key="5">
    <source>
        <dbReference type="PROSITE-ProRule" id="PRU00169"/>
    </source>
</evidence>
<evidence type="ECO:0000256" key="2">
    <source>
        <dbReference type="ARBA" id="ARBA00023015"/>
    </source>
</evidence>
<dbReference type="Gene3D" id="1.10.10.60">
    <property type="entry name" value="Homeodomain-like"/>
    <property type="match status" value="1"/>
</dbReference>
<evidence type="ECO:0000256" key="4">
    <source>
        <dbReference type="ARBA" id="ARBA00023163"/>
    </source>
</evidence>
<dbReference type="Gene3D" id="3.40.50.2300">
    <property type="match status" value="1"/>
</dbReference>
<evidence type="ECO:0000259" key="7">
    <source>
        <dbReference type="PROSITE" id="PS50110"/>
    </source>
</evidence>
<feature type="domain" description="Response regulatory" evidence="7">
    <location>
        <begin position="31"/>
        <end position="146"/>
    </location>
</feature>
<keyword evidence="2" id="KW-0805">Transcription regulation</keyword>
<name>A0A6C2UKU9_9BACT</name>
<feature type="domain" description="HTH araC/xylS-type" evidence="6">
    <location>
        <begin position="188"/>
        <end position="287"/>
    </location>
</feature>
<evidence type="ECO:0000256" key="3">
    <source>
        <dbReference type="ARBA" id="ARBA00023125"/>
    </source>
</evidence>
<feature type="modified residue" description="4-aspartylphosphate" evidence="5">
    <location>
        <position position="79"/>
    </location>
</feature>
<dbReference type="PROSITE" id="PS01124">
    <property type="entry name" value="HTH_ARAC_FAMILY_2"/>
    <property type="match status" value="1"/>
</dbReference>
<dbReference type="PROSITE" id="PS00041">
    <property type="entry name" value="HTH_ARAC_FAMILY_1"/>
    <property type="match status" value="1"/>
</dbReference>
<dbReference type="GO" id="GO:0003700">
    <property type="term" value="F:DNA-binding transcription factor activity"/>
    <property type="evidence" value="ECO:0007669"/>
    <property type="project" value="InterPro"/>
</dbReference>
<keyword evidence="3" id="KW-0238">DNA-binding</keyword>
<dbReference type="Pfam" id="PF12833">
    <property type="entry name" value="HTH_18"/>
    <property type="match status" value="1"/>
</dbReference>
<dbReference type="GO" id="GO:0043565">
    <property type="term" value="F:sequence-specific DNA binding"/>
    <property type="evidence" value="ECO:0007669"/>
    <property type="project" value="InterPro"/>
</dbReference>
<keyword evidence="4" id="KW-0804">Transcription</keyword>
<dbReference type="InterPro" id="IPR011006">
    <property type="entry name" value="CheY-like_superfamily"/>
</dbReference>
<dbReference type="SUPFAM" id="SSF52172">
    <property type="entry name" value="CheY-like"/>
    <property type="match status" value="1"/>
</dbReference>
<reference evidence="8 9" key="1">
    <citation type="submission" date="2019-04" db="EMBL/GenBank/DDBJ databases">
        <authorList>
            <person name="Van Vliet M D."/>
        </authorList>
    </citation>
    <scope>NUCLEOTIDE SEQUENCE [LARGE SCALE GENOMIC DNA]</scope>
    <source>
        <strain evidence="8 9">F21</strain>
    </source>
</reference>
<dbReference type="PANTHER" id="PTHR43547:SF2">
    <property type="entry name" value="HYBRID SIGNAL TRANSDUCTION HISTIDINE KINASE C"/>
    <property type="match status" value="1"/>
</dbReference>
<accession>A0A6C2UKU9</accession>
<dbReference type="PROSITE" id="PS50110">
    <property type="entry name" value="RESPONSE_REGULATORY"/>
    <property type="match status" value="1"/>
</dbReference>
<keyword evidence="8" id="KW-0808">Transferase</keyword>
<dbReference type="InterPro" id="IPR001789">
    <property type="entry name" value="Sig_transdc_resp-reg_receiver"/>
</dbReference>
<dbReference type="EMBL" id="CAAHFH010000002">
    <property type="protein sequence ID" value="VGO20860.1"/>
    <property type="molecule type" value="Genomic_DNA"/>
</dbReference>
<sequence>MLDWEALAERNMSKRNDESNMRPDDSEDIPVILLVEDEADYRLLIASDLEEDYQIEEAANGKEGLEKALETIPDLVVTDLMMPVMDGLELCRRLKAGVETAHIPVVMLTAKTAVESQVEGLQTGADDYVTKPFNMLLLRARIGNLLETRRLLRKHVAREFAWSSEEDSDSDTLDMPELRSGLDRVFWENLTRTLKANYLDPAFNTDSLASELNMSQRSLQRKIKALMDLTPVQLIGEYRLKKAEALLKDPEVHVTDVAFEVGFGDLSHFYRIFKKKHGMNPTGYREEKV</sequence>
<dbReference type="PANTHER" id="PTHR43547">
    <property type="entry name" value="TWO-COMPONENT HISTIDINE KINASE"/>
    <property type="match status" value="1"/>
</dbReference>
<dbReference type="PRINTS" id="PR00032">
    <property type="entry name" value="HTHARAC"/>
</dbReference>
<dbReference type="CDD" id="cd17574">
    <property type="entry name" value="REC_OmpR"/>
    <property type="match status" value="1"/>
</dbReference>
<evidence type="ECO:0000259" key="6">
    <source>
        <dbReference type="PROSITE" id="PS01124"/>
    </source>
</evidence>
<proteinExistence type="predicted"/>
<keyword evidence="9" id="KW-1185">Reference proteome</keyword>
<dbReference type="SUPFAM" id="SSF46689">
    <property type="entry name" value="Homeodomain-like"/>
    <property type="match status" value="1"/>
</dbReference>
<dbReference type="InterPro" id="IPR009057">
    <property type="entry name" value="Homeodomain-like_sf"/>
</dbReference>
<evidence type="ECO:0000313" key="9">
    <source>
        <dbReference type="Proteomes" id="UP000346198"/>
    </source>
</evidence>